<feature type="region of interest" description="Disordered" evidence="12">
    <location>
        <begin position="1"/>
        <end position="23"/>
    </location>
</feature>
<comment type="similarity">
    <text evidence="3">Belongs to the protein-tyrosine phosphatase family. Non-receptor class 1 subfamily.</text>
</comment>
<feature type="binding site" evidence="11">
    <location>
        <begin position="196"/>
        <end position="202"/>
    </location>
    <ligand>
        <name>substrate</name>
    </ligand>
</feature>
<feature type="active site" description="Phosphocysteine intermediate" evidence="10">
    <location>
        <position position="196"/>
    </location>
</feature>
<dbReference type="GO" id="GO:0004726">
    <property type="term" value="F:non-membrane spanning protein tyrosine phosphatase activity"/>
    <property type="evidence" value="ECO:0007669"/>
    <property type="project" value="TreeGrafter"/>
</dbReference>
<dbReference type="PANTHER" id="PTHR46047:SF3">
    <property type="entry name" value="TYROSINE-PROTEIN PHOSPHATASE NON-RECEPTOR TYPE 61F"/>
    <property type="match status" value="1"/>
</dbReference>
<evidence type="ECO:0000313" key="16">
    <source>
        <dbReference type="Proteomes" id="UP000245119"/>
    </source>
</evidence>
<accession>A0A2T7NHR1</accession>
<dbReference type="InterPro" id="IPR003595">
    <property type="entry name" value="Tyr_Pase_cat"/>
</dbReference>
<evidence type="ECO:0000259" key="14">
    <source>
        <dbReference type="PROSITE" id="PS50056"/>
    </source>
</evidence>
<organism evidence="15 16">
    <name type="scientific">Pomacea canaliculata</name>
    <name type="common">Golden apple snail</name>
    <dbReference type="NCBI Taxonomy" id="400727"/>
    <lineage>
        <taxon>Eukaryota</taxon>
        <taxon>Metazoa</taxon>
        <taxon>Spiralia</taxon>
        <taxon>Lophotrochozoa</taxon>
        <taxon>Mollusca</taxon>
        <taxon>Gastropoda</taxon>
        <taxon>Caenogastropoda</taxon>
        <taxon>Architaenioglossa</taxon>
        <taxon>Ampullarioidea</taxon>
        <taxon>Ampullariidae</taxon>
        <taxon>Pomacea</taxon>
    </lineage>
</organism>
<reference evidence="15 16" key="1">
    <citation type="submission" date="2018-04" db="EMBL/GenBank/DDBJ databases">
        <title>The genome of golden apple snail Pomacea canaliculata provides insight into stress tolerance and invasive adaptation.</title>
        <authorList>
            <person name="Liu C."/>
            <person name="Liu B."/>
            <person name="Ren Y."/>
            <person name="Zhang Y."/>
            <person name="Wang H."/>
            <person name="Li S."/>
            <person name="Jiang F."/>
            <person name="Yin L."/>
            <person name="Zhang G."/>
            <person name="Qian W."/>
            <person name="Fan W."/>
        </authorList>
    </citation>
    <scope>NUCLEOTIDE SEQUENCE [LARGE SCALE GENOMIC DNA]</scope>
    <source>
        <strain evidence="15">SZHN2017</strain>
        <tissue evidence="15">Muscle</tissue>
    </source>
</reference>
<evidence type="ECO:0000256" key="6">
    <source>
        <dbReference type="ARBA" id="ARBA00022801"/>
    </source>
</evidence>
<evidence type="ECO:0000256" key="5">
    <source>
        <dbReference type="ARBA" id="ARBA00022553"/>
    </source>
</evidence>
<keyword evidence="7" id="KW-0256">Endoplasmic reticulum</keyword>
<feature type="region of interest" description="Disordered" evidence="12">
    <location>
        <begin position="267"/>
        <end position="350"/>
    </location>
</feature>
<dbReference type="GO" id="GO:0005634">
    <property type="term" value="C:nucleus"/>
    <property type="evidence" value="ECO:0007669"/>
    <property type="project" value="TreeGrafter"/>
</dbReference>
<evidence type="ECO:0000313" key="15">
    <source>
        <dbReference type="EMBL" id="PVD20717.1"/>
    </source>
</evidence>
<dbReference type="EC" id="3.1.3.48" evidence="4"/>
<keyword evidence="9" id="KW-0472">Membrane</keyword>
<dbReference type="Gene3D" id="3.90.190.10">
    <property type="entry name" value="Protein tyrosine phosphatase superfamily"/>
    <property type="match status" value="1"/>
</dbReference>
<dbReference type="InterPro" id="IPR012265">
    <property type="entry name" value="Ptpn1/Ptpn2"/>
</dbReference>
<evidence type="ECO:0000256" key="7">
    <source>
        <dbReference type="ARBA" id="ARBA00022824"/>
    </source>
</evidence>
<comment type="caution">
    <text evidence="15">The sequence shown here is derived from an EMBL/GenBank/DDBJ whole genome shotgun (WGS) entry which is preliminary data.</text>
</comment>
<dbReference type="PROSITE" id="PS50056">
    <property type="entry name" value="TYR_PHOSPHATASE_2"/>
    <property type="match status" value="1"/>
</dbReference>
<protein>
    <recommendedName>
        <fullName evidence="4">protein-tyrosine-phosphatase</fullName>
        <ecNumber evidence="4">3.1.3.48</ecNumber>
    </recommendedName>
</protein>
<evidence type="ECO:0000256" key="1">
    <source>
        <dbReference type="ARBA" id="ARBA00004240"/>
    </source>
</evidence>
<dbReference type="GO" id="GO:0070373">
    <property type="term" value="P:negative regulation of ERK1 and ERK2 cascade"/>
    <property type="evidence" value="ECO:0007669"/>
    <property type="project" value="TreeGrafter"/>
</dbReference>
<dbReference type="PRINTS" id="PR00700">
    <property type="entry name" value="PRTYPHPHTASE"/>
</dbReference>
<evidence type="ECO:0000259" key="13">
    <source>
        <dbReference type="PROSITE" id="PS50055"/>
    </source>
</evidence>
<evidence type="ECO:0000256" key="12">
    <source>
        <dbReference type="SAM" id="MobiDB-lite"/>
    </source>
</evidence>
<name>A0A2T7NHR1_POMCA</name>
<dbReference type="SUPFAM" id="SSF52799">
    <property type="entry name" value="(Phosphotyrosine protein) phosphatases II"/>
    <property type="match status" value="1"/>
</dbReference>
<dbReference type="InterPro" id="IPR016130">
    <property type="entry name" value="Tyr_Pase_AS"/>
</dbReference>
<feature type="domain" description="Tyrosine-protein phosphatase" evidence="13">
    <location>
        <begin position="1"/>
        <end position="258"/>
    </location>
</feature>
<dbReference type="AlphaFoldDB" id="A0A2T7NHR1"/>
<dbReference type="STRING" id="400727.A0A2T7NHR1"/>
<dbReference type="GO" id="GO:0046426">
    <property type="term" value="P:negative regulation of receptor signaling pathway via JAK-STAT"/>
    <property type="evidence" value="ECO:0007669"/>
    <property type="project" value="TreeGrafter"/>
</dbReference>
<feature type="domain" description="Tyrosine specific protein phosphatases" evidence="14">
    <location>
        <begin position="173"/>
        <end position="249"/>
    </location>
</feature>
<evidence type="ECO:0000256" key="2">
    <source>
        <dbReference type="ARBA" id="ARBA00004308"/>
    </source>
</evidence>
<proteinExistence type="inferred from homology"/>
<gene>
    <name evidence="15" type="ORF">C0Q70_18876</name>
</gene>
<dbReference type="Proteomes" id="UP000245119">
    <property type="component" value="Linkage Group LG12"/>
</dbReference>
<dbReference type="InterPro" id="IPR029021">
    <property type="entry name" value="Prot-tyrosine_phosphatase-like"/>
</dbReference>
<dbReference type="GO" id="GO:0019901">
    <property type="term" value="F:protein kinase binding"/>
    <property type="evidence" value="ECO:0007669"/>
    <property type="project" value="TreeGrafter"/>
</dbReference>
<dbReference type="PROSITE" id="PS00383">
    <property type="entry name" value="TYR_PHOSPHATASE_1"/>
    <property type="match status" value="1"/>
</dbReference>
<dbReference type="SMART" id="SM00404">
    <property type="entry name" value="PTPc_motif"/>
    <property type="match status" value="1"/>
</dbReference>
<dbReference type="PIRSF" id="PIRSF000926">
    <property type="entry name" value="Tyr-Ptase_nr1"/>
    <property type="match status" value="1"/>
</dbReference>
<feature type="region of interest" description="Disordered" evidence="12">
    <location>
        <begin position="378"/>
        <end position="400"/>
    </location>
</feature>
<evidence type="ECO:0000256" key="3">
    <source>
        <dbReference type="ARBA" id="ARBA00009701"/>
    </source>
</evidence>
<dbReference type="OrthoDB" id="9450131at2759"/>
<dbReference type="CDD" id="cd14545">
    <property type="entry name" value="PTPc-N1_2"/>
    <property type="match status" value="1"/>
</dbReference>
<dbReference type="GO" id="GO:0005783">
    <property type="term" value="C:endoplasmic reticulum"/>
    <property type="evidence" value="ECO:0007669"/>
    <property type="project" value="UniProtKB-SubCell"/>
</dbReference>
<dbReference type="InterPro" id="IPR000242">
    <property type="entry name" value="PTP_cat"/>
</dbReference>
<dbReference type="Pfam" id="PF00102">
    <property type="entry name" value="Y_phosphatase"/>
    <property type="match status" value="1"/>
</dbReference>
<sequence>MDETCSVSHARSPENRPKNRYRDVSPYDHSRVILERPDGESDYINASFVRVPDADRKYILTQGPLENTCGDFWLMIWQQQTKAIVMLNRVVEKGTAKCAQYWPLGSDLGYEDSMLFEDVGLIVTLIGEQDSTNFVQRWFTVEELATGIKREVVHFNYTTWPDFGVPSSPTAFLNFLKVVRAAGVLDPDVGPCVVHCSAGIGRSGTFCLVDSCLVLIEKHKTLSCLNIQELLINMRSYRMGLIQTHDQLRFSYLAILQGGREILGEDANSNIKTSDSPPPPPKRGASLPVSNSNEEEKVDSEEDDIDKQLSELIDDDDEAPPELPPKKRITTKKDTDMTHVEQEEEEEESSYLLRKRIREERMIEVAPGGRIYVCATHKRNDSLDDETPVGHFTDGNSKGR</sequence>
<evidence type="ECO:0000256" key="4">
    <source>
        <dbReference type="ARBA" id="ARBA00013064"/>
    </source>
</evidence>
<keyword evidence="8" id="KW-0904">Protein phosphatase</keyword>
<keyword evidence="5" id="KW-0597">Phosphoprotein</keyword>
<dbReference type="InterPro" id="IPR000387">
    <property type="entry name" value="Tyr_Pase_dom"/>
</dbReference>
<dbReference type="SMART" id="SM00194">
    <property type="entry name" value="PTPc"/>
    <property type="match status" value="1"/>
</dbReference>
<dbReference type="PANTHER" id="PTHR46047">
    <property type="entry name" value="TYROSINE-PROTEIN PHOSPHATASE NON-RECEPTOR TYPE 61F"/>
    <property type="match status" value="1"/>
</dbReference>
<dbReference type="PROSITE" id="PS50055">
    <property type="entry name" value="TYR_PHOSPHATASE_PTP"/>
    <property type="match status" value="1"/>
</dbReference>
<dbReference type="InterPro" id="IPR051985">
    <property type="entry name" value="NR_tyrosine_phosphatase"/>
</dbReference>
<evidence type="ECO:0000256" key="9">
    <source>
        <dbReference type="ARBA" id="ARBA00023136"/>
    </source>
</evidence>
<evidence type="ECO:0000256" key="11">
    <source>
        <dbReference type="PIRSR" id="PIRSR000926-2"/>
    </source>
</evidence>
<comment type="subcellular location">
    <subcellularLocation>
        <location evidence="2">Endomembrane system</location>
    </subcellularLocation>
    <subcellularLocation>
        <location evidence="1">Endoplasmic reticulum</location>
    </subcellularLocation>
</comment>
<feature type="compositionally biased region" description="Basic and acidic residues" evidence="12">
    <location>
        <begin position="11"/>
        <end position="23"/>
    </location>
</feature>
<feature type="compositionally biased region" description="Basic and acidic residues" evidence="12">
    <location>
        <begin position="331"/>
        <end position="341"/>
    </location>
</feature>
<feature type="binding site" evidence="11">
    <location>
        <position position="162"/>
    </location>
    <ligand>
        <name>substrate</name>
    </ligand>
</feature>
<feature type="binding site" evidence="11">
    <location>
        <position position="243"/>
    </location>
    <ligand>
        <name>substrate</name>
    </ligand>
</feature>
<evidence type="ECO:0000256" key="10">
    <source>
        <dbReference type="PIRSR" id="PIRSR000926-1"/>
    </source>
</evidence>
<dbReference type="EMBL" id="PZQS01000012">
    <property type="protein sequence ID" value="PVD20717.1"/>
    <property type="molecule type" value="Genomic_DNA"/>
</dbReference>
<keyword evidence="16" id="KW-1185">Reference proteome</keyword>
<keyword evidence="6" id="KW-0378">Hydrolase</keyword>
<evidence type="ECO:0000256" key="8">
    <source>
        <dbReference type="ARBA" id="ARBA00022912"/>
    </source>
</evidence>
<feature type="compositionally biased region" description="Acidic residues" evidence="12">
    <location>
        <begin position="296"/>
        <end position="305"/>
    </location>
</feature>